<sequence>MQQVVVAAVCPFPTVTAAIEAVVQTLQCSVPVARIEFLDDATIKACNSYNKTDFKETPTLFLEFHGSSEQAVREQVHHLPR</sequence>
<gene>
    <name evidence="6" type="ORF">V5799_010344</name>
</gene>
<organism evidence="6 7">
    <name type="scientific">Amblyomma americanum</name>
    <name type="common">Lone star tick</name>
    <dbReference type="NCBI Taxonomy" id="6943"/>
    <lineage>
        <taxon>Eukaryota</taxon>
        <taxon>Metazoa</taxon>
        <taxon>Ecdysozoa</taxon>
        <taxon>Arthropoda</taxon>
        <taxon>Chelicerata</taxon>
        <taxon>Arachnida</taxon>
        <taxon>Acari</taxon>
        <taxon>Parasitiformes</taxon>
        <taxon>Ixodida</taxon>
        <taxon>Ixodoidea</taxon>
        <taxon>Ixodidae</taxon>
        <taxon>Amblyomminae</taxon>
        <taxon>Amblyomma</taxon>
    </lineage>
</organism>
<evidence type="ECO:0000313" key="7">
    <source>
        <dbReference type="Proteomes" id="UP001321473"/>
    </source>
</evidence>
<dbReference type="Pfam" id="PF02913">
    <property type="entry name" value="FAD-oxidase_C"/>
    <property type="match status" value="1"/>
</dbReference>
<dbReference type="AlphaFoldDB" id="A0AAQ4F7Z7"/>
<dbReference type="InterPro" id="IPR004113">
    <property type="entry name" value="FAD-bd_oxidored_4_C"/>
</dbReference>
<accession>A0AAQ4F7Z7</accession>
<dbReference type="Proteomes" id="UP001321473">
    <property type="component" value="Unassembled WGS sequence"/>
</dbReference>
<protein>
    <recommendedName>
        <fullName evidence="5">FAD-binding oxidoreductase/transferase type 4 C-terminal domain-containing protein</fullName>
    </recommendedName>
</protein>
<evidence type="ECO:0000256" key="2">
    <source>
        <dbReference type="ARBA" id="ARBA00022630"/>
    </source>
</evidence>
<feature type="domain" description="FAD-binding oxidoreductase/transferase type 4 C-terminal" evidence="5">
    <location>
        <begin position="2"/>
        <end position="77"/>
    </location>
</feature>
<reference evidence="6 7" key="1">
    <citation type="journal article" date="2023" name="Arcadia Sci">
        <title>De novo assembly of a long-read Amblyomma americanum tick genome.</title>
        <authorList>
            <person name="Chou S."/>
            <person name="Poskanzer K.E."/>
            <person name="Rollins M."/>
            <person name="Thuy-Boun P.S."/>
        </authorList>
    </citation>
    <scope>NUCLEOTIDE SEQUENCE [LARGE SCALE GENOMIC DNA]</scope>
    <source>
        <strain evidence="6">F_SG_1</strain>
        <tissue evidence="6">Salivary glands</tissue>
    </source>
</reference>
<dbReference type="PANTHER" id="PTHR11748">
    <property type="entry name" value="D-LACTATE DEHYDROGENASE"/>
    <property type="match status" value="1"/>
</dbReference>
<dbReference type="GO" id="GO:0050660">
    <property type="term" value="F:flavin adenine dinucleotide binding"/>
    <property type="evidence" value="ECO:0007669"/>
    <property type="project" value="InterPro"/>
</dbReference>
<keyword evidence="4" id="KW-0560">Oxidoreductase</keyword>
<dbReference type="PANTHER" id="PTHR11748:SF111">
    <property type="entry name" value="D-LACTATE DEHYDROGENASE, MITOCHONDRIAL-RELATED"/>
    <property type="match status" value="1"/>
</dbReference>
<evidence type="ECO:0000256" key="4">
    <source>
        <dbReference type="ARBA" id="ARBA00023002"/>
    </source>
</evidence>
<name>A0AAQ4F7Z7_AMBAM</name>
<evidence type="ECO:0000259" key="5">
    <source>
        <dbReference type="Pfam" id="PF02913"/>
    </source>
</evidence>
<keyword evidence="3" id="KW-0274">FAD</keyword>
<dbReference type="GO" id="GO:0005739">
    <property type="term" value="C:mitochondrion"/>
    <property type="evidence" value="ECO:0007669"/>
    <property type="project" value="TreeGrafter"/>
</dbReference>
<keyword evidence="7" id="KW-1185">Reference proteome</keyword>
<dbReference type="EMBL" id="JARKHS020005686">
    <property type="protein sequence ID" value="KAK8783290.1"/>
    <property type="molecule type" value="Genomic_DNA"/>
</dbReference>
<dbReference type="SUPFAM" id="SSF55103">
    <property type="entry name" value="FAD-linked oxidases, C-terminal domain"/>
    <property type="match status" value="1"/>
</dbReference>
<evidence type="ECO:0000256" key="3">
    <source>
        <dbReference type="ARBA" id="ARBA00022827"/>
    </source>
</evidence>
<comment type="caution">
    <text evidence="6">The sequence shown here is derived from an EMBL/GenBank/DDBJ whole genome shotgun (WGS) entry which is preliminary data.</text>
</comment>
<keyword evidence="2" id="KW-0285">Flavoprotein</keyword>
<proteinExistence type="predicted"/>
<evidence type="ECO:0000256" key="1">
    <source>
        <dbReference type="ARBA" id="ARBA00001974"/>
    </source>
</evidence>
<dbReference type="GO" id="GO:1903457">
    <property type="term" value="P:lactate catabolic process"/>
    <property type="evidence" value="ECO:0007669"/>
    <property type="project" value="TreeGrafter"/>
</dbReference>
<dbReference type="InterPro" id="IPR016164">
    <property type="entry name" value="FAD-linked_Oxase-like_C"/>
</dbReference>
<dbReference type="GO" id="GO:0004458">
    <property type="term" value="F:D-lactate dehydrogenase (cytochrome) activity"/>
    <property type="evidence" value="ECO:0007669"/>
    <property type="project" value="TreeGrafter"/>
</dbReference>
<comment type="cofactor">
    <cofactor evidence="1">
        <name>FAD</name>
        <dbReference type="ChEBI" id="CHEBI:57692"/>
    </cofactor>
</comment>
<dbReference type="GO" id="GO:0008720">
    <property type="term" value="F:D-lactate dehydrogenase (NAD+) activity"/>
    <property type="evidence" value="ECO:0007669"/>
    <property type="project" value="TreeGrafter"/>
</dbReference>
<evidence type="ECO:0000313" key="6">
    <source>
        <dbReference type="EMBL" id="KAK8783290.1"/>
    </source>
</evidence>